<organism evidence="2 3">
    <name type="scientific">Microbispora amethystogenes</name>
    <dbReference type="NCBI Taxonomy" id="1427754"/>
    <lineage>
        <taxon>Bacteria</taxon>
        <taxon>Bacillati</taxon>
        <taxon>Actinomycetota</taxon>
        <taxon>Actinomycetes</taxon>
        <taxon>Streptosporangiales</taxon>
        <taxon>Streptosporangiaceae</taxon>
        <taxon>Microbispora</taxon>
    </lineage>
</organism>
<accession>A0ABQ4FGX7</accession>
<evidence type="ECO:0000313" key="2">
    <source>
        <dbReference type="EMBL" id="GIH34081.1"/>
    </source>
</evidence>
<feature type="domain" description="Histone acetyltransferase Rv0428c-like SH3" evidence="1">
    <location>
        <begin position="54"/>
        <end position="105"/>
    </location>
</feature>
<sequence>MTYVTSGSFWVARLDRGLLALVLRCLPTSRNRRGAIVVAPKTGARLVVAITPADVGERVTTRRRDPGGYRDAVGVLESWRDGVLTVRKRDGSLVEIAEETLAAAKVVPPARRMR</sequence>
<comment type="caution">
    <text evidence="2">The sequence shown here is derived from an EMBL/GenBank/DDBJ whole genome shotgun (WGS) entry which is preliminary data.</text>
</comment>
<protein>
    <recommendedName>
        <fullName evidence="1">Histone acetyltransferase Rv0428c-like SH3 domain-containing protein</fullName>
    </recommendedName>
</protein>
<evidence type="ECO:0000313" key="3">
    <source>
        <dbReference type="Proteomes" id="UP000651728"/>
    </source>
</evidence>
<keyword evidence="3" id="KW-1185">Reference proteome</keyword>
<dbReference type="Pfam" id="PF24551">
    <property type="entry name" value="SH3_Rv0428c"/>
    <property type="match status" value="1"/>
</dbReference>
<dbReference type="InterPro" id="IPR056934">
    <property type="entry name" value="SH3_Rv0428c"/>
</dbReference>
<evidence type="ECO:0000259" key="1">
    <source>
        <dbReference type="Pfam" id="PF24551"/>
    </source>
</evidence>
<gene>
    <name evidence="2" type="ORF">Mam01_42450</name>
</gene>
<reference evidence="2 3" key="1">
    <citation type="submission" date="2021-01" db="EMBL/GenBank/DDBJ databases">
        <title>Whole genome shotgun sequence of Microbispora amethystogenes NBRC 101907.</title>
        <authorList>
            <person name="Komaki H."/>
            <person name="Tamura T."/>
        </authorList>
    </citation>
    <scope>NUCLEOTIDE SEQUENCE [LARGE SCALE GENOMIC DNA]</scope>
    <source>
        <strain evidence="2 3">NBRC 101907</strain>
    </source>
</reference>
<name>A0ABQ4FGX7_9ACTN</name>
<dbReference type="EMBL" id="BOOB01000030">
    <property type="protein sequence ID" value="GIH34081.1"/>
    <property type="molecule type" value="Genomic_DNA"/>
</dbReference>
<proteinExistence type="predicted"/>
<dbReference type="Proteomes" id="UP000651728">
    <property type="component" value="Unassembled WGS sequence"/>
</dbReference>